<reference evidence="2" key="2">
    <citation type="submission" date="2020-11" db="EMBL/GenBank/DDBJ databases">
        <authorList>
            <person name="McCartney M.A."/>
            <person name="Auch B."/>
            <person name="Kono T."/>
            <person name="Mallez S."/>
            <person name="Becker A."/>
            <person name="Gohl D.M."/>
            <person name="Silverstein K.A.T."/>
            <person name="Koren S."/>
            <person name="Bechman K.B."/>
            <person name="Herman A."/>
            <person name="Abrahante J.E."/>
            <person name="Garbe J."/>
        </authorList>
    </citation>
    <scope>NUCLEOTIDE SEQUENCE</scope>
    <source>
        <strain evidence="2">Duluth1</strain>
        <tissue evidence="2">Whole animal</tissue>
    </source>
</reference>
<dbReference type="Proteomes" id="UP000828390">
    <property type="component" value="Unassembled WGS sequence"/>
</dbReference>
<gene>
    <name evidence="2" type="ORF">DPMN_191199</name>
</gene>
<keyword evidence="1" id="KW-0472">Membrane</keyword>
<reference evidence="2" key="1">
    <citation type="journal article" date="2019" name="bioRxiv">
        <title>The Genome of the Zebra Mussel, Dreissena polymorpha: A Resource for Invasive Species Research.</title>
        <authorList>
            <person name="McCartney M.A."/>
            <person name="Auch B."/>
            <person name="Kono T."/>
            <person name="Mallez S."/>
            <person name="Zhang Y."/>
            <person name="Obille A."/>
            <person name="Becker A."/>
            <person name="Abrahante J.E."/>
            <person name="Garbe J."/>
            <person name="Badalamenti J.P."/>
            <person name="Herman A."/>
            <person name="Mangelson H."/>
            <person name="Liachko I."/>
            <person name="Sullivan S."/>
            <person name="Sone E.D."/>
            <person name="Koren S."/>
            <person name="Silverstein K.A.T."/>
            <person name="Beckman K.B."/>
            <person name="Gohl D.M."/>
        </authorList>
    </citation>
    <scope>NUCLEOTIDE SEQUENCE</scope>
    <source>
        <strain evidence="2">Duluth1</strain>
        <tissue evidence="2">Whole animal</tissue>
    </source>
</reference>
<name>A0A9D3Y1G6_DREPO</name>
<keyword evidence="3" id="KW-1185">Reference proteome</keyword>
<protein>
    <submittedName>
        <fullName evidence="2">Uncharacterized protein</fullName>
    </submittedName>
</protein>
<dbReference type="EMBL" id="JAIWYP010000050">
    <property type="protein sequence ID" value="KAH3690902.1"/>
    <property type="molecule type" value="Genomic_DNA"/>
</dbReference>
<dbReference type="AlphaFoldDB" id="A0A9D3Y1G6"/>
<accession>A0A9D3Y1G6</accession>
<evidence type="ECO:0000313" key="3">
    <source>
        <dbReference type="Proteomes" id="UP000828390"/>
    </source>
</evidence>
<evidence type="ECO:0000256" key="1">
    <source>
        <dbReference type="SAM" id="Phobius"/>
    </source>
</evidence>
<feature type="transmembrane region" description="Helical" evidence="1">
    <location>
        <begin position="49"/>
        <end position="67"/>
    </location>
</feature>
<organism evidence="2 3">
    <name type="scientific">Dreissena polymorpha</name>
    <name type="common">Zebra mussel</name>
    <name type="synonym">Mytilus polymorpha</name>
    <dbReference type="NCBI Taxonomy" id="45954"/>
    <lineage>
        <taxon>Eukaryota</taxon>
        <taxon>Metazoa</taxon>
        <taxon>Spiralia</taxon>
        <taxon>Lophotrochozoa</taxon>
        <taxon>Mollusca</taxon>
        <taxon>Bivalvia</taxon>
        <taxon>Autobranchia</taxon>
        <taxon>Heteroconchia</taxon>
        <taxon>Euheterodonta</taxon>
        <taxon>Imparidentia</taxon>
        <taxon>Neoheterodontei</taxon>
        <taxon>Myida</taxon>
        <taxon>Dreissenoidea</taxon>
        <taxon>Dreissenidae</taxon>
        <taxon>Dreissena</taxon>
    </lineage>
</organism>
<proteinExistence type="predicted"/>
<comment type="caution">
    <text evidence="2">The sequence shown here is derived from an EMBL/GenBank/DDBJ whole genome shotgun (WGS) entry which is preliminary data.</text>
</comment>
<keyword evidence="1" id="KW-1133">Transmembrane helix</keyword>
<keyword evidence="1" id="KW-0812">Transmembrane</keyword>
<sequence length="104" mass="11622">MAVQCVNKWTGIIEICTYGCCQDVGPNYNRYTSNQCCSVPRKGMTGLCIVIPTLVLVAVIIGIVLVYKRRHRQQLELNGHNHTVEPSEKTKQNVAVQTSVFDKV</sequence>
<evidence type="ECO:0000313" key="2">
    <source>
        <dbReference type="EMBL" id="KAH3690902.1"/>
    </source>
</evidence>